<dbReference type="SUPFAM" id="SSF46589">
    <property type="entry name" value="tRNA-binding arm"/>
    <property type="match status" value="1"/>
</dbReference>
<feature type="binding site" evidence="11">
    <location>
        <begin position="380"/>
        <end position="383"/>
    </location>
    <ligand>
        <name>ATP</name>
        <dbReference type="ChEBI" id="CHEBI:30616"/>
    </ligand>
</feature>
<evidence type="ECO:0000256" key="4">
    <source>
        <dbReference type="ARBA" id="ARBA00022741"/>
    </source>
</evidence>
<feature type="binding site" evidence="10">
    <location>
        <position position="261"/>
    </location>
    <ligand>
        <name>L-serine</name>
        <dbReference type="ChEBI" id="CHEBI:33384"/>
    </ligand>
</feature>
<keyword evidence="4" id="KW-0547">Nucleotide-binding</keyword>
<dbReference type="InterPro" id="IPR042103">
    <property type="entry name" value="SerRS_1_N_sf"/>
</dbReference>
<name>A0A179IFP5_CORDF</name>
<protein>
    <recommendedName>
        <fullName evidence="2">serine--tRNA ligase</fullName>
        <ecNumber evidence="2">6.1.1.11</ecNumber>
    </recommendedName>
    <alternativeName>
        <fullName evidence="8">Seryl-tRNA synthetase</fullName>
    </alternativeName>
    <alternativeName>
        <fullName evidence="9">Seryl-tRNA(Ser) synthetase</fullName>
    </alternativeName>
</protein>
<evidence type="ECO:0000313" key="14">
    <source>
        <dbReference type="Proteomes" id="UP000243081"/>
    </source>
</evidence>
<organism evidence="13 14">
    <name type="scientific">Cordyceps confragosa</name>
    <name type="common">Lecanicillium lecanii</name>
    <dbReference type="NCBI Taxonomy" id="2714763"/>
    <lineage>
        <taxon>Eukaryota</taxon>
        <taxon>Fungi</taxon>
        <taxon>Dikarya</taxon>
        <taxon>Ascomycota</taxon>
        <taxon>Pezizomycotina</taxon>
        <taxon>Sordariomycetes</taxon>
        <taxon>Hypocreomycetidae</taxon>
        <taxon>Hypocreales</taxon>
        <taxon>Cordycipitaceae</taxon>
        <taxon>Akanthomyces</taxon>
    </lineage>
</organism>
<feature type="domain" description="Aminoacyl-transfer RNA synthetases class-II family profile" evidence="12">
    <location>
        <begin position="210"/>
        <end position="442"/>
    </location>
</feature>
<evidence type="ECO:0000256" key="3">
    <source>
        <dbReference type="ARBA" id="ARBA00022598"/>
    </source>
</evidence>
<dbReference type="InterPro" id="IPR033729">
    <property type="entry name" value="SerRS_core"/>
</dbReference>
<feature type="binding site" evidence="10">
    <location>
        <position position="416"/>
    </location>
    <ligand>
        <name>L-serine</name>
        <dbReference type="ChEBI" id="CHEBI:33384"/>
    </ligand>
</feature>
<evidence type="ECO:0000256" key="8">
    <source>
        <dbReference type="ARBA" id="ARBA00031113"/>
    </source>
</evidence>
<comment type="caution">
    <text evidence="13">The sequence shown here is derived from an EMBL/GenBank/DDBJ whole genome shotgun (WGS) entry which is preliminary data.</text>
</comment>
<evidence type="ECO:0000259" key="12">
    <source>
        <dbReference type="PROSITE" id="PS50862"/>
    </source>
</evidence>
<evidence type="ECO:0000256" key="10">
    <source>
        <dbReference type="PIRSR" id="PIRSR001529-1"/>
    </source>
</evidence>
<dbReference type="CDD" id="cd00770">
    <property type="entry name" value="SerRS_core"/>
    <property type="match status" value="1"/>
</dbReference>
<dbReference type="Gene3D" id="3.30.930.10">
    <property type="entry name" value="Bira Bifunctional Protein, Domain 2"/>
    <property type="match status" value="1"/>
</dbReference>
<dbReference type="InterPro" id="IPR006195">
    <property type="entry name" value="aa-tRNA-synth_II"/>
</dbReference>
<feature type="binding site" evidence="10">
    <location>
        <position position="293"/>
    </location>
    <ligand>
        <name>L-serine</name>
        <dbReference type="ChEBI" id="CHEBI:33384"/>
    </ligand>
</feature>
<evidence type="ECO:0000256" key="11">
    <source>
        <dbReference type="PIRSR" id="PIRSR001529-2"/>
    </source>
</evidence>
<keyword evidence="6" id="KW-0648">Protein biosynthesis</keyword>
<dbReference type="Gene3D" id="1.10.287.40">
    <property type="entry name" value="Serine-tRNA synthetase, tRNA binding domain"/>
    <property type="match status" value="1"/>
</dbReference>
<dbReference type="GO" id="GO:0005524">
    <property type="term" value="F:ATP binding"/>
    <property type="evidence" value="ECO:0007669"/>
    <property type="project" value="UniProtKB-KW"/>
</dbReference>
<reference evidence="13 14" key="1">
    <citation type="submission" date="2016-03" db="EMBL/GenBank/DDBJ databases">
        <title>Fine-scale spatial genetic structure of a fungal parasite of coffee scale insects.</title>
        <authorList>
            <person name="Jackson D."/>
            <person name="Zemenick K.A."/>
            <person name="Malloure B."/>
            <person name="Quandt C.A."/>
            <person name="James T.Y."/>
        </authorList>
    </citation>
    <scope>NUCLEOTIDE SEQUENCE [LARGE SCALE GENOMIC DNA]</scope>
    <source>
        <strain evidence="13 14">UM487</strain>
    </source>
</reference>
<dbReference type="NCBIfam" id="TIGR00414">
    <property type="entry name" value="serS"/>
    <property type="match status" value="1"/>
</dbReference>
<dbReference type="EMBL" id="LUKN01001650">
    <property type="protein sequence ID" value="OAR00529.1"/>
    <property type="molecule type" value="Genomic_DNA"/>
</dbReference>
<gene>
    <name evidence="13" type="ORF">LLEC1_00504</name>
</gene>
<dbReference type="SUPFAM" id="SSF55681">
    <property type="entry name" value="Class II aaRS and biotin synthetases"/>
    <property type="match status" value="1"/>
</dbReference>
<dbReference type="OrthoDB" id="10264585at2759"/>
<evidence type="ECO:0000256" key="1">
    <source>
        <dbReference type="ARBA" id="ARBA00010728"/>
    </source>
</evidence>
<dbReference type="EC" id="6.1.1.11" evidence="2"/>
<dbReference type="PRINTS" id="PR00981">
    <property type="entry name" value="TRNASYNTHSER"/>
</dbReference>
<evidence type="ECO:0000256" key="6">
    <source>
        <dbReference type="ARBA" id="ARBA00022917"/>
    </source>
</evidence>
<dbReference type="Pfam" id="PF00587">
    <property type="entry name" value="tRNA-synt_2b"/>
    <property type="match status" value="1"/>
</dbReference>
<keyword evidence="14" id="KW-1185">Reference proteome</keyword>
<dbReference type="InterPro" id="IPR002317">
    <property type="entry name" value="Ser-tRNA-ligase_type_1"/>
</dbReference>
<evidence type="ECO:0000256" key="7">
    <source>
        <dbReference type="ARBA" id="ARBA00023146"/>
    </source>
</evidence>
<accession>A0A179IFP5</accession>
<dbReference type="PANTHER" id="PTHR11778">
    <property type="entry name" value="SERYL-TRNA SYNTHETASE"/>
    <property type="match status" value="1"/>
</dbReference>
<keyword evidence="5 11" id="KW-0067">ATP-binding</keyword>
<dbReference type="FunFam" id="3.30.930.10:FF:000026">
    <property type="entry name" value="Seryl-tRNA synthetase, cytoplasmic"/>
    <property type="match status" value="1"/>
</dbReference>
<dbReference type="InterPro" id="IPR010978">
    <property type="entry name" value="tRNA-bd_arm"/>
</dbReference>
<dbReference type="AlphaFoldDB" id="A0A179IFP5"/>
<evidence type="ECO:0000256" key="2">
    <source>
        <dbReference type="ARBA" id="ARBA00012840"/>
    </source>
</evidence>
<comment type="similarity">
    <text evidence="1">Belongs to the class-II aminoacyl-tRNA synthetase family. Type-1 seryl-tRNA synthetase subfamily.</text>
</comment>
<keyword evidence="7" id="KW-0030">Aminoacyl-tRNA synthetase</keyword>
<dbReference type="InterPro" id="IPR045864">
    <property type="entry name" value="aa-tRNA-synth_II/BPL/LPL"/>
</dbReference>
<dbReference type="Proteomes" id="UP000243081">
    <property type="component" value="Unassembled WGS sequence"/>
</dbReference>
<dbReference type="OMA" id="GYTPCFR"/>
<evidence type="ECO:0000313" key="13">
    <source>
        <dbReference type="EMBL" id="OAR00529.1"/>
    </source>
</evidence>
<feature type="binding site" evidence="10">
    <location>
        <position position="316"/>
    </location>
    <ligand>
        <name>L-serine</name>
        <dbReference type="ChEBI" id="CHEBI:33384"/>
    </ligand>
</feature>
<keyword evidence="3" id="KW-0436">Ligase</keyword>
<dbReference type="GO" id="GO:0006434">
    <property type="term" value="P:seryl-tRNA aminoacylation"/>
    <property type="evidence" value="ECO:0007669"/>
    <property type="project" value="InterPro"/>
</dbReference>
<proteinExistence type="inferred from homology"/>
<dbReference type="InterPro" id="IPR002314">
    <property type="entry name" value="aa-tRNA-synt_IIb"/>
</dbReference>
<dbReference type="PIRSF" id="PIRSF001529">
    <property type="entry name" value="Ser-tRNA-synth_IIa"/>
    <property type="match status" value="1"/>
</dbReference>
<feature type="binding site" evidence="11">
    <location>
        <begin position="293"/>
        <end position="295"/>
    </location>
    <ligand>
        <name>ATP</name>
        <dbReference type="ChEBI" id="CHEBI:30616"/>
    </ligand>
</feature>
<sequence>MLDVNDFIVERGGNPDRIRESQRRRFADEGIVDQIIALFEDHRKSKRPVGDCWSQFLANVPDSQAQYSASQISSKINEVQKLIGAKKKVHRPAIAKEDANDLLQQKIELEKEKKLTVESATQKEKILRAKIKSVGNIVDDSVPDDNAVQRTWAPEGVAVEKRNVLSHHEVLLRLDGYDPDRGVKVVGHRGYFLRQWGVFLNQALINYGLEFLSQRGYCPLQAPQFMLRDYMAKTAQLDDFDEQLYKVVDGDEANDKYLIATSEQPISAFHADEWLIAKDLPIKSVDPRNVPARREAGSHGRDAWGIYRVHQFEKVEQFVLTDPEKSWEAFEEMISVSEEFYQFLGLPYQVIAIVSGALNNAAAKKFDLEAWFPHQGEYKELVSCSNCTDYQSRALDIRFGAKTQTDTKKKYVHCLNSTLCATTRTLCCVLENYQTDEGLRVPEPLRKYLPGAPEFIPFARELSKDAAGIQKSLPHREKK</sequence>
<evidence type="ECO:0000256" key="5">
    <source>
        <dbReference type="ARBA" id="ARBA00022840"/>
    </source>
</evidence>
<evidence type="ECO:0000256" key="9">
    <source>
        <dbReference type="ARBA" id="ARBA00034892"/>
    </source>
</evidence>
<feature type="binding site" evidence="11">
    <location>
        <begin position="309"/>
        <end position="312"/>
    </location>
    <ligand>
        <name>ATP</name>
        <dbReference type="ChEBI" id="CHEBI:30616"/>
    </ligand>
</feature>
<feature type="site" description="Important for serine binding" evidence="10">
    <location>
        <position position="418"/>
    </location>
</feature>
<dbReference type="PROSITE" id="PS50862">
    <property type="entry name" value="AA_TRNA_LIGASE_II"/>
    <property type="match status" value="1"/>
</dbReference>
<dbReference type="GO" id="GO:0004828">
    <property type="term" value="F:serine-tRNA ligase activity"/>
    <property type="evidence" value="ECO:0007669"/>
    <property type="project" value="UniProtKB-EC"/>
</dbReference>